<evidence type="ECO:0000313" key="4">
    <source>
        <dbReference type="Proteomes" id="UP000254040"/>
    </source>
</evidence>
<organism evidence="2 4">
    <name type="scientific">Legionella moravica</name>
    <dbReference type="NCBI Taxonomy" id="39962"/>
    <lineage>
        <taxon>Bacteria</taxon>
        <taxon>Pseudomonadati</taxon>
        <taxon>Pseudomonadota</taxon>
        <taxon>Gammaproteobacteria</taxon>
        <taxon>Legionellales</taxon>
        <taxon>Legionellaceae</taxon>
        <taxon>Legionella</taxon>
    </lineage>
</organism>
<dbReference type="Proteomes" id="UP000254040">
    <property type="component" value="Unassembled WGS sequence"/>
</dbReference>
<reference evidence="2 4" key="2">
    <citation type="submission" date="2018-06" db="EMBL/GenBank/DDBJ databases">
        <authorList>
            <consortium name="Pathogen Informatics"/>
            <person name="Doyle S."/>
        </authorList>
    </citation>
    <scope>NUCLEOTIDE SEQUENCE [LARGE SCALE GENOMIC DNA]</scope>
    <source>
        <strain evidence="2 4">NCTC12239</strain>
    </source>
</reference>
<name>A0A378K0F8_9GAMM</name>
<proteinExistence type="predicted"/>
<dbReference type="Proteomes" id="UP000054985">
    <property type="component" value="Unassembled WGS sequence"/>
</dbReference>
<sequence>MARNSFFDRALAKHDKKQVISEDTFINVGGKQFQALAVAFIDFFKQSNRVNDHTLKKILERFYTYYPKFISNQAYLTPTERMGILINNARKSEVVECLAYVLHQITIDEVYAHPLDYREAFDGLNVNTPKAFLRQHDTTVPSSVLRALSHALGITIVLSFTEQGKELRLREIYSHGPSHMFKAELTLQVNEGNYYPRVKNEADYAYVGQLAIKPPEPVINEECDKSTLAEIIDLIKSDNKQILRTYEQWKKNLLMEGLTREHLITLYIKFLPSQSTIIPDSKLFFSKLTAPEGRVIKVDGMSNAQYVNEELAGTLAEWISLNQVDPDLLLDYMDKPGMRAASPAA</sequence>
<evidence type="ECO:0000313" key="1">
    <source>
        <dbReference type="EMBL" id="KTD34428.1"/>
    </source>
</evidence>
<protein>
    <submittedName>
        <fullName evidence="2">Uncharacterized protein</fullName>
    </submittedName>
</protein>
<gene>
    <name evidence="1" type="ORF">Lmor_1825</name>
    <name evidence="2" type="ORF">NCTC12239_03107</name>
</gene>
<dbReference type="EMBL" id="UGOG01000001">
    <property type="protein sequence ID" value="STX64146.1"/>
    <property type="molecule type" value="Genomic_DNA"/>
</dbReference>
<evidence type="ECO:0000313" key="3">
    <source>
        <dbReference type="Proteomes" id="UP000054985"/>
    </source>
</evidence>
<accession>A0A378K0F8</accession>
<keyword evidence="3" id="KW-1185">Reference proteome</keyword>
<evidence type="ECO:0000313" key="2">
    <source>
        <dbReference type="EMBL" id="STX64146.1"/>
    </source>
</evidence>
<reference evidence="1 3" key="1">
    <citation type="submission" date="2015-11" db="EMBL/GenBank/DDBJ databases">
        <title>Genomic analysis of 38 Legionella species identifies large and diverse effector repertoires.</title>
        <authorList>
            <person name="Burstein D."/>
            <person name="Amaro F."/>
            <person name="Zusman T."/>
            <person name="Lifshitz Z."/>
            <person name="Cohen O."/>
            <person name="Gilbert J.A."/>
            <person name="Pupko T."/>
            <person name="Shuman H.A."/>
            <person name="Segal G."/>
        </authorList>
    </citation>
    <scope>NUCLEOTIDE SEQUENCE [LARGE SCALE GENOMIC DNA]</scope>
    <source>
        <strain evidence="1 3">ATCC 43877</strain>
    </source>
</reference>
<dbReference type="EMBL" id="LNYN01000020">
    <property type="protein sequence ID" value="KTD34428.1"/>
    <property type="molecule type" value="Genomic_DNA"/>
</dbReference>
<dbReference type="RefSeq" id="WP_028382873.1">
    <property type="nucleotide sequence ID" value="NZ_CAAAJG010000013.1"/>
</dbReference>
<dbReference type="OrthoDB" id="5634175at2"/>
<dbReference type="AlphaFoldDB" id="A0A378K0F8"/>